<evidence type="ECO:0000313" key="18">
    <source>
        <dbReference type="Proteomes" id="UP000054007"/>
    </source>
</evidence>
<keyword evidence="10" id="KW-0520">NAD</keyword>
<dbReference type="InterPro" id="IPR026590">
    <property type="entry name" value="Ssirtuin_cat_dom"/>
</dbReference>
<dbReference type="GO" id="GO:0005739">
    <property type="term" value="C:mitochondrion"/>
    <property type="evidence" value="ECO:0007669"/>
    <property type="project" value="UniProtKB-SubCell"/>
</dbReference>
<dbReference type="PANTHER" id="PTHR11085:SF9">
    <property type="entry name" value="NAD-DEPENDENT PROTEIN DEACETYLASE SIRTUIN-1"/>
    <property type="match status" value="1"/>
</dbReference>
<protein>
    <submittedName>
        <fullName evidence="17">SIR2-domain-containing protein</fullName>
    </submittedName>
</protein>
<name>A0A0D7BHY2_9AGAR</name>
<keyword evidence="5" id="KW-0678">Repressor</keyword>
<dbReference type="Gene3D" id="3.40.50.1220">
    <property type="entry name" value="TPP-binding domain"/>
    <property type="match status" value="1"/>
</dbReference>
<feature type="binding site" evidence="14">
    <location>
        <position position="306"/>
    </location>
    <ligand>
        <name>Zn(2+)</name>
        <dbReference type="ChEBI" id="CHEBI:29105"/>
    </ligand>
</feature>
<dbReference type="InterPro" id="IPR007654">
    <property type="entry name" value="NAD-dep_histone_deAcase_SIR2_N"/>
</dbReference>
<feature type="binding site" evidence="14">
    <location>
        <position position="309"/>
    </location>
    <ligand>
        <name>Zn(2+)</name>
        <dbReference type="ChEBI" id="CHEBI:29105"/>
    </ligand>
</feature>
<sequence>MSAGADAASTSAAHDGPTPAEPGDTPRAKVASQIRAFQTLADECDVDWDEATWAEIHQLMEIEEIFQHNPVDDQGQILMDVDILLADLDSLFDVAPEDQLWSKQQIRELMTTLKERGRSSFIRKYVIEDGVPIPKLLTAFNVDLCPELRTLSNRTLVYFLQLAMHRELSAREKLPQYNSIRDAVQLIQQSKRILILTGAGISVSCGIPDFRSRDGLYASLTEYELDDPQQMFDITYFREKPSVFYSFANKIYPSNFIPSPCHRFIKLVEDKGKLLRNYTQNIDTLETLTGVKTVIQCHGSFASASCIECHHKVPGKDIEAAIMRRTIPLCTVCHPPNARGSKKKKKKSSRKKAKGQWDSDCSDESDGPEFPTGIMKPDITFFGEKLSDVFDRSLEADREQVDLLLIIGTSLKVSPVADLISHIPHSIPQILINKTPIRHINPDIVLLGNADAIIEHLADELNWELPPAVPPTQAAKTKTSPHPPVSDPPTPPPPSEPVTPPLSIPAIPPQRSPVKKIEDLLNKPLTPMKRLPTPQGPQRVGDSHVWLFEGAEGGKWLADFERILSMQTSNKTNGLREEDEDRRESKRAKLDH</sequence>
<keyword evidence="11" id="KW-0496">Mitochondrion</keyword>
<feature type="region of interest" description="Disordered" evidence="15">
    <location>
        <begin position="465"/>
        <end position="512"/>
    </location>
</feature>
<feature type="compositionally biased region" description="Low complexity" evidence="15">
    <location>
        <begin position="1"/>
        <end position="13"/>
    </location>
</feature>
<dbReference type="Pfam" id="PF04574">
    <property type="entry name" value="DUF592"/>
    <property type="match status" value="1"/>
</dbReference>
<evidence type="ECO:0000256" key="3">
    <source>
        <dbReference type="ARBA" id="ARBA00004173"/>
    </source>
</evidence>
<dbReference type="EMBL" id="KN880473">
    <property type="protein sequence ID" value="KIY70097.1"/>
    <property type="molecule type" value="Genomic_DNA"/>
</dbReference>
<evidence type="ECO:0000256" key="4">
    <source>
        <dbReference type="ARBA" id="ARBA00006924"/>
    </source>
</evidence>
<keyword evidence="6" id="KW-0808">Transferase</keyword>
<evidence type="ECO:0000256" key="8">
    <source>
        <dbReference type="ARBA" id="ARBA00022833"/>
    </source>
</evidence>
<evidence type="ECO:0000313" key="17">
    <source>
        <dbReference type="EMBL" id="KIY70097.1"/>
    </source>
</evidence>
<dbReference type="Pfam" id="PF02146">
    <property type="entry name" value="SIR2"/>
    <property type="match status" value="1"/>
</dbReference>
<keyword evidence="8 14" id="KW-0862">Zinc</keyword>
<comment type="similarity">
    <text evidence="4">Belongs to the sirtuin family. Class I subfamily.</text>
</comment>
<keyword evidence="13" id="KW-0539">Nucleus</keyword>
<evidence type="ECO:0000256" key="6">
    <source>
        <dbReference type="ARBA" id="ARBA00022679"/>
    </source>
</evidence>
<organism evidence="17 18">
    <name type="scientific">Cylindrobasidium torrendii FP15055 ss-10</name>
    <dbReference type="NCBI Taxonomy" id="1314674"/>
    <lineage>
        <taxon>Eukaryota</taxon>
        <taxon>Fungi</taxon>
        <taxon>Dikarya</taxon>
        <taxon>Basidiomycota</taxon>
        <taxon>Agaricomycotina</taxon>
        <taxon>Agaricomycetes</taxon>
        <taxon>Agaricomycetidae</taxon>
        <taxon>Agaricales</taxon>
        <taxon>Marasmiineae</taxon>
        <taxon>Physalacriaceae</taxon>
        <taxon>Cylindrobasidium</taxon>
    </lineage>
</organism>
<evidence type="ECO:0000256" key="13">
    <source>
        <dbReference type="ARBA" id="ARBA00023242"/>
    </source>
</evidence>
<dbReference type="PANTHER" id="PTHR11085">
    <property type="entry name" value="NAD-DEPENDENT PROTEIN DEACYLASE SIRTUIN-5, MITOCHONDRIAL-RELATED"/>
    <property type="match status" value="1"/>
</dbReference>
<dbReference type="AlphaFoldDB" id="A0A0D7BHY2"/>
<keyword evidence="7 14" id="KW-0479">Metal-binding</keyword>
<evidence type="ECO:0000256" key="2">
    <source>
        <dbReference type="ARBA" id="ARBA00004123"/>
    </source>
</evidence>
<feature type="compositionally biased region" description="Pro residues" evidence="15">
    <location>
        <begin position="481"/>
        <end position="511"/>
    </location>
</feature>
<comment type="subcellular location">
    <subcellularLocation>
        <location evidence="3">Mitochondrion</location>
    </subcellularLocation>
    <subcellularLocation>
        <location evidence="2">Nucleus</location>
    </subcellularLocation>
</comment>
<evidence type="ECO:0000256" key="10">
    <source>
        <dbReference type="ARBA" id="ARBA00023027"/>
    </source>
</evidence>
<evidence type="ECO:0000256" key="7">
    <source>
        <dbReference type="ARBA" id="ARBA00022723"/>
    </source>
</evidence>
<feature type="active site" description="Proton acceptor" evidence="14">
    <location>
        <position position="298"/>
    </location>
</feature>
<dbReference type="GO" id="GO:0046970">
    <property type="term" value="F:histone H4K16 deacetylase activity, NAD-dependent"/>
    <property type="evidence" value="ECO:0007669"/>
    <property type="project" value="TreeGrafter"/>
</dbReference>
<proteinExistence type="inferred from homology"/>
<gene>
    <name evidence="17" type="ORF">CYLTODRAFT_392565</name>
</gene>
<dbReference type="InterPro" id="IPR050134">
    <property type="entry name" value="NAD-dep_sirtuin_deacylases"/>
</dbReference>
<evidence type="ECO:0000256" key="11">
    <source>
        <dbReference type="ARBA" id="ARBA00023128"/>
    </source>
</evidence>
<evidence type="ECO:0000256" key="15">
    <source>
        <dbReference type="SAM" id="MobiDB-lite"/>
    </source>
</evidence>
<evidence type="ECO:0000259" key="16">
    <source>
        <dbReference type="PROSITE" id="PS50305"/>
    </source>
</evidence>
<evidence type="ECO:0000256" key="1">
    <source>
        <dbReference type="ARBA" id="ARBA00001947"/>
    </source>
</evidence>
<feature type="region of interest" description="Disordered" evidence="15">
    <location>
        <begin position="337"/>
        <end position="371"/>
    </location>
</feature>
<dbReference type="Gene3D" id="3.30.1600.10">
    <property type="entry name" value="SIR2/SIRT2 'Small Domain"/>
    <property type="match status" value="1"/>
</dbReference>
<dbReference type="GO" id="GO:0070403">
    <property type="term" value="F:NAD+ binding"/>
    <property type="evidence" value="ECO:0007669"/>
    <property type="project" value="InterPro"/>
</dbReference>
<feature type="domain" description="Deacetylase sirtuin-type" evidence="16">
    <location>
        <begin position="173"/>
        <end position="464"/>
    </location>
</feature>
<feature type="compositionally biased region" description="Basic residues" evidence="15">
    <location>
        <begin position="340"/>
        <end position="354"/>
    </location>
</feature>
<evidence type="ECO:0000256" key="14">
    <source>
        <dbReference type="PROSITE-ProRule" id="PRU00236"/>
    </source>
</evidence>
<dbReference type="InterPro" id="IPR029035">
    <property type="entry name" value="DHS-like_NAD/FAD-binding_dom"/>
</dbReference>
<keyword evidence="9" id="KW-0805">Transcription regulation</keyword>
<feature type="binding site" evidence="14">
    <location>
        <position position="361"/>
    </location>
    <ligand>
        <name>Zn(2+)</name>
        <dbReference type="ChEBI" id="CHEBI:29105"/>
    </ligand>
</feature>
<feature type="compositionally biased region" description="Basic and acidic residues" evidence="15">
    <location>
        <begin position="582"/>
        <end position="592"/>
    </location>
</feature>
<accession>A0A0D7BHY2</accession>
<dbReference type="OrthoDB" id="420264at2759"/>
<feature type="region of interest" description="Disordered" evidence="15">
    <location>
        <begin position="566"/>
        <end position="592"/>
    </location>
</feature>
<comment type="cofactor">
    <cofactor evidence="1">
        <name>Zn(2+)</name>
        <dbReference type="ChEBI" id="CHEBI:29105"/>
    </cofactor>
</comment>
<keyword evidence="12" id="KW-0804">Transcription</keyword>
<evidence type="ECO:0000256" key="12">
    <source>
        <dbReference type="ARBA" id="ARBA00023163"/>
    </source>
</evidence>
<feature type="region of interest" description="Disordered" evidence="15">
    <location>
        <begin position="1"/>
        <end position="28"/>
    </location>
</feature>
<evidence type="ECO:0000256" key="9">
    <source>
        <dbReference type="ARBA" id="ARBA00023015"/>
    </source>
</evidence>
<keyword evidence="18" id="KW-1185">Reference proteome</keyword>
<dbReference type="InterPro" id="IPR003000">
    <property type="entry name" value="Sirtuin"/>
</dbReference>
<dbReference type="Proteomes" id="UP000054007">
    <property type="component" value="Unassembled WGS sequence"/>
</dbReference>
<dbReference type="SUPFAM" id="SSF52467">
    <property type="entry name" value="DHS-like NAD/FAD-binding domain"/>
    <property type="match status" value="1"/>
</dbReference>
<dbReference type="GO" id="GO:0046872">
    <property type="term" value="F:metal ion binding"/>
    <property type="evidence" value="ECO:0007669"/>
    <property type="project" value="UniProtKB-KW"/>
</dbReference>
<dbReference type="InterPro" id="IPR026591">
    <property type="entry name" value="Sirtuin_cat_small_dom_sf"/>
</dbReference>
<dbReference type="PROSITE" id="PS50305">
    <property type="entry name" value="SIRTUIN"/>
    <property type="match status" value="1"/>
</dbReference>
<evidence type="ECO:0000256" key="5">
    <source>
        <dbReference type="ARBA" id="ARBA00022491"/>
    </source>
</evidence>
<feature type="binding site" evidence="14">
    <location>
        <position position="330"/>
    </location>
    <ligand>
        <name>Zn(2+)</name>
        <dbReference type="ChEBI" id="CHEBI:29105"/>
    </ligand>
</feature>
<reference evidence="17 18" key="1">
    <citation type="journal article" date="2015" name="Fungal Genet. Biol.">
        <title>Evolution of novel wood decay mechanisms in Agaricales revealed by the genome sequences of Fistulina hepatica and Cylindrobasidium torrendii.</title>
        <authorList>
            <person name="Floudas D."/>
            <person name="Held B.W."/>
            <person name="Riley R."/>
            <person name="Nagy L.G."/>
            <person name="Koehler G."/>
            <person name="Ransdell A.S."/>
            <person name="Younus H."/>
            <person name="Chow J."/>
            <person name="Chiniquy J."/>
            <person name="Lipzen A."/>
            <person name="Tritt A."/>
            <person name="Sun H."/>
            <person name="Haridas S."/>
            <person name="LaButti K."/>
            <person name="Ohm R.A."/>
            <person name="Kues U."/>
            <person name="Blanchette R.A."/>
            <person name="Grigoriev I.V."/>
            <person name="Minto R.E."/>
            <person name="Hibbett D.S."/>
        </authorList>
    </citation>
    <scope>NUCLEOTIDE SEQUENCE [LARGE SCALE GENOMIC DNA]</scope>
    <source>
        <strain evidence="17 18">FP15055 ss-10</strain>
    </source>
</reference>
<dbReference type="STRING" id="1314674.A0A0D7BHY2"/>
<dbReference type="GO" id="GO:0005634">
    <property type="term" value="C:nucleus"/>
    <property type="evidence" value="ECO:0007669"/>
    <property type="project" value="UniProtKB-SubCell"/>
</dbReference>